<organism evidence="1">
    <name type="scientific">bioreactor metagenome</name>
    <dbReference type="NCBI Taxonomy" id="1076179"/>
    <lineage>
        <taxon>unclassified sequences</taxon>
        <taxon>metagenomes</taxon>
        <taxon>ecological metagenomes</taxon>
    </lineage>
</organism>
<reference evidence="1" key="1">
    <citation type="submission" date="2019-08" db="EMBL/GenBank/DDBJ databases">
        <authorList>
            <person name="Kucharzyk K."/>
            <person name="Murdoch R.W."/>
            <person name="Higgins S."/>
            <person name="Loffler F."/>
        </authorList>
    </citation>
    <scope>NUCLEOTIDE SEQUENCE</scope>
</reference>
<dbReference type="EMBL" id="VSSQ01071113">
    <property type="protein sequence ID" value="MPN22789.1"/>
    <property type="molecule type" value="Genomic_DNA"/>
</dbReference>
<dbReference type="AlphaFoldDB" id="A0A645GAH3"/>
<gene>
    <name evidence="1" type="ORF">SDC9_170173</name>
</gene>
<proteinExistence type="predicted"/>
<sequence length="150" mass="15526">MQEGVAAGGIVAVLAEACHVVDGDRSRVFDFGCHSGDVCLNGFGQGLGLSVGVEQPADFFHVLVGSVNGVAGEDLYDFGAAFLDLVDHFLFHEGHQDQVGIQLNDLFHGGLGHGTDGYNILGFSRVVAVIGASDQLSAFAQCVDDFGIGG</sequence>
<name>A0A645GAH3_9ZZZZ</name>
<evidence type="ECO:0000313" key="1">
    <source>
        <dbReference type="EMBL" id="MPN22789.1"/>
    </source>
</evidence>
<evidence type="ECO:0008006" key="2">
    <source>
        <dbReference type="Google" id="ProtNLM"/>
    </source>
</evidence>
<comment type="caution">
    <text evidence="1">The sequence shown here is derived from an EMBL/GenBank/DDBJ whole genome shotgun (WGS) entry which is preliminary data.</text>
</comment>
<protein>
    <recommendedName>
        <fullName evidence="2">NAD-specific glutamate dehydrogenase</fullName>
    </recommendedName>
</protein>
<accession>A0A645GAH3</accession>